<dbReference type="InterPro" id="IPR047057">
    <property type="entry name" value="MerR_fam"/>
</dbReference>
<keyword evidence="3" id="KW-0238">DNA-binding</keyword>
<keyword evidence="4" id="KW-0804">Transcription</keyword>
<evidence type="ECO:0000313" key="6">
    <source>
        <dbReference type="EMBL" id="MDO3720738.1"/>
    </source>
</evidence>
<dbReference type="PANTHER" id="PTHR30204">
    <property type="entry name" value="REDOX-CYCLING DRUG-SENSING TRANSCRIPTIONAL ACTIVATOR SOXR"/>
    <property type="match status" value="1"/>
</dbReference>
<proteinExistence type="predicted"/>
<dbReference type="EMBL" id="JAUMIS010000001">
    <property type="protein sequence ID" value="MDO3720738.1"/>
    <property type="molecule type" value="Genomic_DNA"/>
</dbReference>
<gene>
    <name evidence="6" type="ORF">QVZ43_03320</name>
</gene>
<comment type="caution">
    <text evidence="6">The sequence shown here is derived from an EMBL/GenBank/DDBJ whole genome shotgun (WGS) entry which is preliminary data.</text>
</comment>
<dbReference type="SUPFAM" id="SSF46955">
    <property type="entry name" value="Putative DNA-binding domain"/>
    <property type="match status" value="1"/>
</dbReference>
<evidence type="ECO:0000259" key="5">
    <source>
        <dbReference type="PROSITE" id="PS50937"/>
    </source>
</evidence>
<keyword evidence="2" id="KW-0805">Transcription regulation</keyword>
<evidence type="ECO:0000256" key="4">
    <source>
        <dbReference type="ARBA" id="ARBA00023163"/>
    </source>
</evidence>
<dbReference type="Gene3D" id="1.10.1660.10">
    <property type="match status" value="1"/>
</dbReference>
<dbReference type="Pfam" id="PF13411">
    <property type="entry name" value="MerR_1"/>
    <property type="match status" value="1"/>
</dbReference>
<dbReference type="InterPro" id="IPR009061">
    <property type="entry name" value="DNA-bd_dom_put_sf"/>
</dbReference>
<sequence>MLIGKLASESGLSKDTIRYYEKRGLLRSGCKNIQGNGYKNYPAEALERLHHIREFKELGFTLSEIGELLDMVSRHSDACAGLPEKLDKKIGILEKKMNMLALYKNRLEAVRQSCDGQCSKPTGLPECFNSFCC</sequence>
<dbReference type="PROSITE" id="PS00552">
    <property type="entry name" value="HTH_MERR_1"/>
    <property type="match status" value="1"/>
</dbReference>
<organism evidence="6 7">
    <name type="scientific">Marinobacter suaedae</name>
    <dbReference type="NCBI Taxonomy" id="3057675"/>
    <lineage>
        <taxon>Bacteria</taxon>
        <taxon>Pseudomonadati</taxon>
        <taxon>Pseudomonadota</taxon>
        <taxon>Gammaproteobacteria</taxon>
        <taxon>Pseudomonadales</taxon>
        <taxon>Marinobacteraceae</taxon>
        <taxon>Marinobacter</taxon>
    </lineage>
</organism>
<keyword evidence="1" id="KW-0678">Repressor</keyword>
<dbReference type="RefSeq" id="WP_302908858.1">
    <property type="nucleotide sequence ID" value="NZ_JAUMIS010000001.1"/>
</dbReference>
<dbReference type="PANTHER" id="PTHR30204:SF69">
    <property type="entry name" value="MERR-FAMILY TRANSCRIPTIONAL REGULATOR"/>
    <property type="match status" value="1"/>
</dbReference>
<feature type="domain" description="HTH merR-type" evidence="5">
    <location>
        <begin position="1"/>
        <end position="71"/>
    </location>
</feature>
<dbReference type="InterPro" id="IPR000551">
    <property type="entry name" value="MerR-type_HTH_dom"/>
</dbReference>
<evidence type="ECO:0000313" key="7">
    <source>
        <dbReference type="Proteomes" id="UP001168640"/>
    </source>
</evidence>
<accession>A0ABT8VXL8</accession>
<dbReference type="PROSITE" id="PS50937">
    <property type="entry name" value="HTH_MERR_2"/>
    <property type="match status" value="1"/>
</dbReference>
<evidence type="ECO:0000256" key="2">
    <source>
        <dbReference type="ARBA" id="ARBA00023015"/>
    </source>
</evidence>
<evidence type="ECO:0000256" key="3">
    <source>
        <dbReference type="ARBA" id="ARBA00023125"/>
    </source>
</evidence>
<name>A0ABT8VXL8_9GAMM</name>
<evidence type="ECO:0000256" key="1">
    <source>
        <dbReference type="ARBA" id="ARBA00022491"/>
    </source>
</evidence>
<dbReference type="Proteomes" id="UP001168640">
    <property type="component" value="Unassembled WGS sequence"/>
</dbReference>
<dbReference type="SMART" id="SM00422">
    <property type="entry name" value="HTH_MERR"/>
    <property type="match status" value="1"/>
</dbReference>
<reference evidence="6" key="1">
    <citation type="submission" date="2023-07" db="EMBL/GenBank/DDBJ databases">
        <title>Marinobacter sp. chi1 genome sequencing and assembly.</title>
        <authorList>
            <person name="Park S."/>
        </authorList>
    </citation>
    <scope>NUCLEOTIDE SEQUENCE</scope>
    <source>
        <strain evidence="6">Chi1</strain>
    </source>
</reference>
<keyword evidence="7" id="KW-1185">Reference proteome</keyword>
<dbReference type="PRINTS" id="PR00040">
    <property type="entry name" value="HTHMERR"/>
</dbReference>
<protein>
    <submittedName>
        <fullName evidence="6">MerR family transcriptional regulator</fullName>
    </submittedName>
</protein>